<comment type="caution">
    <text evidence="2">The sequence shown here is derived from an EMBL/GenBank/DDBJ whole genome shotgun (WGS) entry which is preliminary data.</text>
</comment>
<evidence type="ECO:0000256" key="1">
    <source>
        <dbReference type="SAM" id="MobiDB-lite"/>
    </source>
</evidence>
<sequence>MAGTPADATASTPARRATAHRARSPGNLRPPRPCSCLLRAESFLDSFYRLSPASVLSNFACFGHSNITAVLAN</sequence>
<evidence type="ECO:0000313" key="2">
    <source>
        <dbReference type="EMBL" id="KAK8769775.1"/>
    </source>
</evidence>
<name>A0AAQ4E4Z1_AMBAM</name>
<dbReference type="AlphaFoldDB" id="A0AAQ4E4Z1"/>
<dbReference type="EMBL" id="JARKHS020022124">
    <property type="protein sequence ID" value="KAK8769775.1"/>
    <property type="molecule type" value="Genomic_DNA"/>
</dbReference>
<organism evidence="2 3">
    <name type="scientific">Amblyomma americanum</name>
    <name type="common">Lone star tick</name>
    <dbReference type="NCBI Taxonomy" id="6943"/>
    <lineage>
        <taxon>Eukaryota</taxon>
        <taxon>Metazoa</taxon>
        <taxon>Ecdysozoa</taxon>
        <taxon>Arthropoda</taxon>
        <taxon>Chelicerata</taxon>
        <taxon>Arachnida</taxon>
        <taxon>Acari</taxon>
        <taxon>Parasitiformes</taxon>
        <taxon>Ixodida</taxon>
        <taxon>Ixodoidea</taxon>
        <taxon>Ixodidae</taxon>
        <taxon>Amblyomminae</taxon>
        <taxon>Amblyomma</taxon>
    </lineage>
</organism>
<evidence type="ECO:0000313" key="3">
    <source>
        <dbReference type="Proteomes" id="UP001321473"/>
    </source>
</evidence>
<feature type="region of interest" description="Disordered" evidence="1">
    <location>
        <begin position="1"/>
        <end position="31"/>
    </location>
</feature>
<keyword evidence="3" id="KW-1185">Reference proteome</keyword>
<feature type="compositionally biased region" description="Low complexity" evidence="1">
    <location>
        <begin position="1"/>
        <end position="16"/>
    </location>
</feature>
<accession>A0AAQ4E4Z1</accession>
<proteinExistence type="predicted"/>
<reference evidence="2 3" key="1">
    <citation type="journal article" date="2023" name="Arcadia Sci">
        <title>De novo assembly of a long-read Amblyomma americanum tick genome.</title>
        <authorList>
            <person name="Chou S."/>
            <person name="Poskanzer K.E."/>
            <person name="Rollins M."/>
            <person name="Thuy-Boun P.S."/>
        </authorList>
    </citation>
    <scope>NUCLEOTIDE SEQUENCE [LARGE SCALE GENOMIC DNA]</scope>
    <source>
        <strain evidence="2">F_SG_1</strain>
        <tissue evidence="2">Salivary glands</tissue>
    </source>
</reference>
<gene>
    <name evidence="2" type="ORF">V5799_013759</name>
</gene>
<dbReference type="Proteomes" id="UP001321473">
    <property type="component" value="Unassembled WGS sequence"/>
</dbReference>
<protein>
    <submittedName>
        <fullName evidence="2">Uncharacterized protein</fullName>
    </submittedName>
</protein>